<dbReference type="EMBL" id="CM000882">
    <property type="protein sequence ID" value="PNT68760.1"/>
    <property type="molecule type" value="Genomic_DNA"/>
</dbReference>
<protein>
    <submittedName>
        <fullName evidence="1 2">Uncharacterized protein</fullName>
    </submittedName>
</protein>
<accession>A0A2K2D3B0</accession>
<reference evidence="2" key="3">
    <citation type="submission" date="2018-08" db="UniProtKB">
        <authorList>
            <consortium name="EnsemblPlants"/>
        </authorList>
    </citation>
    <scope>IDENTIFICATION</scope>
    <source>
        <strain evidence="2">cv. Bd21</strain>
    </source>
</reference>
<dbReference type="InParanoid" id="A0A2K2D3B0"/>
<dbReference type="EnsemblPlants" id="PNT68760">
    <property type="protein sequence ID" value="PNT68760"/>
    <property type="gene ID" value="BRADI_3g44907v3"/>
</dbReference>
<evidence type="ECO:0000313" key="1">
    <source>
        <dbReference type="EMBL" id="PNT68760.1"/>
    </source>
</evidence>
<keyword evidence="3" id="KW-1185">Reference proteome</keyword>
<dbReference type="AlphaFoldDB" id="A0A2K2D3B0"/>
<gene>
    <name evidence="1" type="ORF">BRADI_3g44907v3</name>
</gene>
<proteinExistence type="predicted"/>
<reference evidence="1" key="2">
    <citation type="submission" date="2017-06" db="EMBL/GenBank/DDBJ databases">
        <title>WGS assembly of Brachypodium distachyon.</title>
        <authorList>
            <consortium name="The International Brachypodium Initiative"/>
            <person name="Lucas S."/>
            <person name="Harmon-Smith M."/>
            <person name="Lail K."/>
            <person name="Tice H."/>
            <person name="Grimwood J."/>
            <person name="Bruce D."/>
            <person name="Barry K."/>
            <person name="Shu S."/>
            <person name="Lindquist E."/>
            <person name="Wang M."/>
            <person name="Pitluck S."/>
            <person name="Vogel J.P."/>
            <person name="Garvin D.F."/>
            <person name="Mockler T.C."/>
            <person name="Schmutz J."/>
            <person name="Rokhsar D."/>
            <person name="Bevan M.W."/>
        </authorList>
    </citation>
    <scope>NUCLEOTIDE SEQUENCE</scope>
    <source>
        <strain evidence="1">Bd21</strain>
    </source>
</reference>
<reference evidence="1 2" key="1">
    <citation type="journal article" date="2010" name="Nature">
        <title>Genome sequencing and analysis of the model grass Brachypodium distachyon.</title>
        <authorList>
            <consortium name="International Brachypodium Initiative"/>
        </authorList>
    </citation>
    <scope>NUCLEOTIDE SEQUENCE [LARGE SCALE GENOMIC DNA]</scope>
    <source>
        <strain evidence="1 2">Bd21</strain>
    </source>
</reference>
<sequence length="137" mass="14859">MPLGTSDFTKDVFSSMAGFVHRSRCFDTGEYASSIVLARVNHVCLETSRKDTESITDDGRSFLPVGVTRRSGRRMLLCVPDLCGNRRTAGRTTRNACRIRICDLGAAVGFSGGSSHTCRRVGRRVVTRISVTPASAS</sequence>
<evidence type="ECO:0000313" key="2">
    <source>
        <dbReference type="EnsemblPlants" id="PNT68760"/>
    </source>
</evidence>
<name>A0A2K2D3B0_BRADI</name>
<dbReference type="Gramene" id="PNT68760">
    <property type="protein sequence ID" value="PNT68760"/>
    <property type="gene ID" value="BRADI_3g44907v3"/>
</dbReference>
<evidence type="ECO:0000313" key="3">
    <source>
        <dbReference type="Proteomes" id="UP000008810"/>
    </source>
</evidence>
<organism evidence="1">
    <name type="scientific">Brachypodium distachyon</name>
    <name type="common">Purple false brome</name>
    <name type="synonym">Trachynia distachya</name>
    <dbReference type="NCBI Taxonomy" id="15368"/>
    <lineage>
        <taxon>Eukaryota</taxon>
        <taxon>Viridiplantae</taxon>
        <taxon>Streptophyta</taxon>
        <taxon>Embryophyta</taxon>
        <taxon>Tracheophyta</taxon>
        <taxon>Spermatophyta</taxon>
        <taxon>Magnoliopsida</taxon>
        <taxon>Liliopsida</taxon>
        <taxon>Poales</taxon>
        <taxon>Poaceae</taxon>
        <taxon>BOP clade</taxon>
        <taxon>Pooideae</taxon>
        <taxon>Stipodae</taxon>
        <taxon>Brachypodieae</taxon>
        <taxon>Brachypodium</taxon>
    </lineage>
</organism>
<dbReference type="Proteomes" id="UP000008810">
    <property type="component" value="Chromosome 3"/>
</dbReference>